<keyword evidence="2" id="KW-1185">Reference proteome</keyword>
<organism evidence="1 2">
    <name type="scientific">Natrinema pallidum</name>
    <dbReference type="NCBI Taxonomy" id="69527"/>
    <lineage>
        <taxon>Archaea</taxon>
        <taxon>Methanobacteriati</taxon>
        <taxon>Methanobacteriota</taxon>
        <taxon>Stenosarchaea group</taxon>
        <taxon>Halobacteria</taxon>
        <taxon>Halobacteriales</taxon>
        <taxon>Natrialbaceae</taxon>
        <taxon>Natrinema</taxon>
    </lineage>
</organism>
<evidence type="ECO:0000313" key="1">
    <source>
        <dbReference type="EMBL" id="QCW05267.1"/>
    </source>
</evidence>
<keyword evidence="1" id="KW-0614">Plasmid</keyword>
<gene>
    <name evidence="1" type="ORF">FGF80_18665</name>
</gene>
<dbReference type="GeneID" id="96158164"/>
<geneLocation type="plasmid" evidence="2">
    <name>pnpa70</name>
</geneLocation>
<dbReference type="AlphaFoldDB" id="A0A4P9TKB8"/>
<reference evidence="2" key="1">
    <citation type="submission" date="2019-05" db="EMBL/GenBank/DDBJ databases">
        <title>Complete Genome Sequence and Methylation Pattern of the Halophilic Archaeon Natrinema pallidum BOL6-1.</title>
        <authorList>
            <person name="DasSarma P."/>
            <person name="DasSarma B.P."/>
            <person name="DasSarma S.L."/>
            <person name="Martinez F.L."/>
            <person name="Guzman D."/>
            <person name="Roberts R.J."/>
            <person name="DasSarma S."/>
        </authorList>
    </citation>
    <scope>NUCLEOTIDE SEQUENCE [LARGE SCALE GENOMIC DNA]</scope>
    <source>
        <strain evidence="2">BOL6-1</strain>
        <plasmid evidence="2">pnpa70</plasmid>
    </source>
</reference>
<protein>
    <submittedName>
        <fullName evidence="1">Uncharacterized protein</fullName>
    </submittedName>
</protein>
<dbReference type="Proteomes" id="UP000307562">
    <property type="component" value="Plasmid pNPA70"/>
</dbReference>
<name>A0A4P9TKB8_9EURY</name>
<dbReference type="RefSeq" id="WP_138655724.1">
    <property type="nucleotide sequence ID" value="NZ_CP040639.1"/>
</dbReference>
<dbReference type="KEGG" id="npl:FGF80_18665"/>
<dbReference type="EMBL" id="CP040639">
    <property type="protein sequence ID" value="QCW05267.1"/>
    <property type="molecule type" value="Genomic_DNA"/>
</dbReference>
<evidence type="ECO:0000313" key="2">
    <source>
        <dbReference type="Proteomes" id="UP000307562"/>
    </source>
</evidence>
<proteinExistence type="predicted"/>
<accession>A0A4P9TKB8</accession>
<sequence length="120" mass="14059">MIEDEEYSHPIPGHVANRAARYYSVPVRDFHELLEDIDNTEGLRNDLQARSKQSENFEILKRGRDATYYRVTREWVYSCYRGRDVHFNATNALSQCYDRTVVEETNAHIENGEGFVLSNK</sequence>